<dbReference type="RefSeq" id="WP_048080123.1">
    <property type="nucleotide sequence ID" value="NZ_JAPVER010000018.1"/>
</dbReference>
<dbReference type="EMBL" id="JAPVES010000030">
    <property type="protein sequence ID" value="MCZ3372550.1"/>
    <property type="molecule type" value="Genomic_DNA"/>
</dbReference>
<dbReference type="Pfam" id="PF23542">
    <property type="entry name" value="DUF1512_C"/>
    <property type="match status" value="1"/>
</dbReference>
<keyword evidence="1" id="KW-0472">Membrane</keyword>
<evidence type="ECO:0000313" key="5">
    <source>
        <dbReference type="EMBL" id="MCZ3372550.1"/>
    </source>
</evidence>
<protein>
    <submittedName>
        <fullName evidence="4">DUF1512 family protein</fullName>
    </submittedName>
</protein>
<evidence type="ECO:0000313" key="6">
    <source>
        <dbReference type="Proteomes" id="UP001068021"/>
    </source>
</evidence>
<reference evidence="4" key="1">
    <citation type="submission" date="2022-12" db="EMBL/GenBank/DDBJ databases">
        <title>Reclassification of two methanogenic archaea species isolated from the Kolyma lowland permafrost.</title>
        <authorList>
            <person name="Trubitsyn V.E."/>
            <person name="Rivkina E.M."/>
            <person name="Shcherbakova V.A."/>
        </authorList>
    </citation>
    <scope>NUCLEOTIDE SEQUENCE</scope>
    <source>
        <strain evidence="4">M2</strain>
        <strain evidence="5">MK4</strain>
    </source>
</reference>
<dbReference type="AlphaFoldDB" id="A0A9E5DGN7"/>
<feature type="domain" description="DUF1512" evidence="3">
    <location>
        <begin position="187"/>
        <end position="358"/>
    </location>
</feature>
<feature type="domain" description="DUF1512" evidence="2">
    <location>
        <begin position="12"/>
        <end position="182"/>
    </location>
</feature>
<gene>
    <name evidence="5" type="ORF">O3H35_07880</name>
    <name evidence="4" type="ORF">O3H54_02765</name>
</gene>
<keyword evidence="6" id="KW-1185">Reference proteome</keyword>
<dbReference type="PIRSF" id="PIRSF016495">
    <property type="entry name" value="UCP016495"/>
    <property type="match status" value="1"/>
</dbReference>
<dbReference type="Proteomes" id="UP001068021">
    <property type="component" value="Unassembled WGS sequence"/>
</dbReference>
<name>A0A9E5DGN7_9EURY</name>
<evidence type="ECO:0000259" key="3">
    <source>
        <dbReference type="Pfam" id="PF23542"/>
    </source>
</evidence>
<evidence type="ECO:0000313" key="4">
    <source>
        <dbReference type="EMBL" id="MCZ3364796.1"/>
    </source>
</evidence>
<proteinExistence type="predicted"/>
<dbReference type="Pfam" id="PF07431">
    <property type="entry name" value="DUF1512"/>
    <property type="match status" value="1"/>
</dbReference>
<dbReference type="InterPro" id="IPR056460">
    <property type="entry name" value="DUF1512_N"/>
</dbReference>
<feature type="transmembrane region" description="Helical" evidence="1">
    <location>
        <begin position="6"/>
        <end position="28"/>
    </location>
</feature>
<dbReference type="Proteomes" id="UP001074446">
    <property type="component" value="Unassembled WGS sequence"/>
</dbReference>
<dbReference type="InterPro" id="IPR009995">
    <property type="entry name" value="DUF1512"/>
</dbReference>
<evidence type="ECO:0000259" key="2">
    <source>
        <dbReference type="Pfam" id="PF07431"/>
    </source>
</evidence>
<evidence type="ECO:0000256" key="1">
    <source>
        <dbReference type="SAM" id="Phobius"/>
    </source>
</evidence>
<organism evidence="4 6">
    <name type="scientific">Methanobacterium veterum</name>
    <dbReference type="NCBI Taxonomy" id="408577"/>
    <lineage>
        <taxon>Archaea</taxon>
        <taxon>Methanobacteriati</taxon>
        <taxon>Methanobacteriota</taxon>
        <taxon>Methanomada group</taxon>
        <taxon>Methanobacteria</taxon>
        <taxon>Methanobacteriales</taxon>
        <taxon>Methanobacteriaceae</taxon>
        <taxon>Methanobacterium</taxon>
    </lineage>
</organism>
<comment type="caution">
    <text evidence="4">The sequence shown here is derived from an EMBL/GenBank/DDBJ whole genome shotgun (WGS) entry which is preliminary data.</text>
</comment>
<dbReference type="EMBL" id="JAPVER010000018">
    <property type="protein sequence ID" value="MCZ3364796.1"/>
    <property type="molecule type" value="Genomic_DNA"/>
</dbReference>
<keyword evidence="1" id="KW-1133">Transmembrane helix</keyword>
<accession>A0A9E5DGN7</accession>
<dbReference type="InterPro" id="IPR056461">
    <property type="entry name" value="DUF1512_C"/>
</dbReference>
<keyword evidence="1" id="KW-0812">Transmembrane</keyword>
<sequence length="387" mass="42920">MALFGLSPFDIIGILVIVLLIFLIPWIVRVRALSRVEKAALELDGMVHELENFLIKISKEKGKPILDPSDKIKGFMEFFVVPPVDLDPNGLVRKFEKILDLSEDRFKQMVKEVAPLADTETKANIVMTLKATLAINDVAKQVRHNLELGRKGNLQILLMLQMSIPLIMRVVKAQFEGAKTFSEGKPIGDGAGPIVAGLLMKDYKNEYITEIEDMFIAKKKMEERDLIIARAKGPGARVGRVGKTVRSILEKESIDKIITVDAAVKLEGEETGKVARGIGVVIGGPGVDKWAIEEEILKRNIELDAVIVKMSPEEAISNMNPKIADASVEAFELVQKLIYNSPDDANILVVGVGNSCGIKNILDDISEIEVKQDKIDEQEDKHGYFRR</sequence>